<dbReference type="Gene3D" id="3.30.930.10">
    <property type="entry name" value="Bira Bifunctional Protein, Domain 2"/>
    <property type="match status" value="1"/>
</dbReference>
<dbReference type="PROSITE" id="PS50862">
    <property type="entry name" value="AA_TRNA_LIGASE_II"/>
    <property type="match status" value="1"/>
</dbReference>
<sequence>MEGMDKKLKLRVTAESAIIRFAVDYFHDSGFVQLLPVVLGKSTDPLGPDPGSSIVKTPEIEYGGERLYTMNSMILHKQIAVKDLEKIFILSPNIRLERPERGSTRRHLFEFTQLDFEIKDAKMDDVIRVVEGFLGKLGAAIKADSRAAGVFSGLGVEPFEFRPPFKRYTTHELEAKYGQDWESKASMSHDQPFWALCHKREFYEREDDSEPGHYLNYDLIYPKGYGEALSGGEREYEYGRIMKRMSRDKLELGIYDAYIEQLKKGFVPSAGAGFGIERLTRFMTAADHVGDVQVFRRVPGEKVVV</sequence>
<evidence type="ECO:0000256" key="4">
    <source>
        <dbReference type="ARBA" id="ARBA00022917"/>
    </source>
</evidence>
<evidence type="ECO:0000256" key="5">
    <source>
        <dbReference type="ARBA" id="ARBA00023146"/>
    </source>
</evidence>
<name>C7DGD7_MICA2</name>
<evidence type="ECO:0000313" key="8">
    <source>
        <dbReference type="Proteomes" id="UP000332487"/>
    </source>
</evidence>
<dbReference type="PANTHER" id="PTHR22594">
    <property type="entry name" value="ASPARTYL/LYSYL-TRNA SYNTHETASE"/>
    <property type="match status" value="1"/>
</dbReference>
<reference evidence="7 8" key="2">
    <citation type="journal article" date="2010" name="Proc. Natl. Acad. Sci. U.S.A.">
        <title>Enigmatic, ultrasmall, uncultivated Archaea.</title>
        <authorList>
            <person name="Baker B.J."/>
            <person name="Comolli L.R."/>
            <person name="Dick G.J."/>
            <person name="Hauser L.J."/>
            <person name="Hyatt D."/>
            <person name="Dill B.D."/>
            <person name="Land M.L."/>
            <person name="Verberkmoes N.C."/>
            <person name="Hettich R.L."/>
            <person name="Banfield J.F."/>
        </authorList>
    </citation>
    <scope>NUCLEOTIDE SEQUENCE [LARGE SCALE GENOMIC DNA]</scope>
    <source>
        <strain evidence="7">ARMAN-2</strain>
    </source>
</reference>
<keyword evidence="2" id="KW-0547">Nucleotide-binding</keyword>
<dbReference type="EMBL" id="GG697237">
    <property type="protein sequence ID" value="EET90465.1"/>
    <property type="molecule type" value="Genomic_DNA"/>
</dbReference>
<proteinExistence type="predicted"/>
<evidence type="ECO:0000256" key="2">
    <source>
        <dbReference type="ARBA" id="ARBA00022741"/>
    </source>
</evidence>
<evidence type="ECO:0000259" key="6">
    <source>
        <dbReference type="PROSITE" id="PS50862"/>
    </source>
</evidence>
<dbReference type="InterPro" id="IPR006195">
    <property type="entry name" value="aa-tRNA-synth_II"/>
</dbReference>
<dbReference type="Proteomes" id="UP000332487">
    <property type="component" value="Unassembled WGS sequence"/>
</dbReference>
<keyword evidence="4" id="KW-0648">Protein biosynthesis</keyword>
<keyword evidence="8" id="KW-1185">Reference proteome</keyword>
<dbReference type="GO" id="GO:0004816">
    <property type="term" value="F:asparagine-tRNA ligase activity"/>
    <property type="evidence" value="ECO:0007669"/>
    <property type="project" value="TreeGrafter"/>
</dbReference>
<dbReference type="Pfam" id="PF00152">
    <property type="entry name" value="tRNA-synt_2"/>
    <property type="match status" value="1"/>
</dbReference>
<keyword evidence="3" id="KW-0067">ATP-binding</keyword>
<organism evidence="7 8">
    <name type="scientific">Candidatus Micrarchaeum acidiphilum ARMAN-2</name>
    <dbReference type="NCBI Taxonomy" id="425595"/>
    <lineage>
        <taxon>Archaea</taxon>
        <taxon>Candidatus Micrarchaeota</taxon>
        <taxon>Candidatus Micrarchaeia</taxon>
        <taxon>Candidatus Micrarchaeales</taxon>
        <taxon>Candidatus Micrarchaeaceae</taxon>
        <taxon>Candidatus Micrarchaeum</taxon>
    </lineage>
</organism>
<dbReference type="GO" id="GO:0005524">
    <property type="term" value="F:ATP binding"/>
    <property type="evidence" value="ECO:0007669"/>
    <property type="project" value="UniProtKB-KW"/>
</dbReference>
<gene>
    <name evidence="7" type="ORF">UNLARM2_0141</name>
</gene>
<keyword evidence="1" id="KW-0436">Ligase</keyword>
<protein>
    <submittedName>
        <fullName evidence="7">tRNA synthetase class II (D K and N)</fullName>
    </submittedName>
</protein>
<evidence type="ECO:0000256" key="1">
    <source>
        <dbReference type="ARBA" id="ARBA00022598"/>
    </source>
</evidence>
<dbReference type="NCBIfam" id="NF005054">
    <property type="entry name" value="PRK06462.1-4"/>
    <property type="match status" value="1"/>
</dbReference>
<dbReference type="InterPro" id="IPR004364">
    <property type="entry name" value="Aa-tRNA-synt_II"/>
</dbReference>
<evidence type="ECO:0000313" key="7">
    <source>
        <dbReference type="EMBL" id="EET90465.1"/>
    </source>
</evidence>
<accession>C7DGD7</accession>
<dbReference type="PANTHER" id="PTHR22594:SF48">
    <property type="entry name" value="ASPARAGINYL-TRNA SYNTHETASE-RELATED PROTEIN (N-TRUNCATION)"/>
    <property type="match status" value="1"/>
</dbReference>
<feature type="domain" description="Aminoacyl-transfer RNA synthetases class-II family profile" evidence="6">
    <location>
        <begin position="85"/>
        <end position="299"/>
    </location>
</feature>
<keyword evidence="5 7" id="KW-0030">Aminoacyl-tRNA synthetase</keyword>
<evidence type="ECO:0000256" key="3">
    <source>
        <dbReference type="ARBA" id="ARBA00022840"/>
    </source>
</evidence>
<dbReference type="InterPro" id="IPR045864">
    <property type="entry name" value="aa-tRNA-synth_II/BPL/LPL"/>
</dbReference>
<dbReference type="SUPFAM" id="SSF55681">
    <property type="entry name" value="Class II aaRS and biotin synthetases"/>
    <property type="match status" value="1"/>
</dbReference>
<dbReference type="GO" id="GO:0006421">
    <property type="term" value="P:asparaginyl-tRNA aminoacylation"/>
    <property type="evidence" value="ECO:0007669"/>
    <property type="project" value="TreeGrafter"/>
</dbReference>
<dbReference type="AlphaFoldDB" id="C7DGD7"/>
<reference evidence="7 8" key="1">
    <citation type="journal article" date="2009" name="Genome Biol.">
        <title>Community-wide analysis of microbial genome sequence signatures.</title>
        <authorList>
            <person name="Dick G.J."/>
            <person name="Andersson A.F."/>
            <person name="Baker B.J."/>
            <person name="Simmons S.L."/>
            <person name="Thomas B.C."/>
            <person name="Yelton A.P."/>
            <person name="Banfield J.F."/>
        </authorList>
    </citation>
    <scope>NUCLEOTIDE SEQUENCE [LARGE SCALE GENOMIC DNA]</scope>
    <source>
        <strain evidence="7">ARMAN-2</strain>
    </source>
</reference>